<dbReference type="PANTHER" id="PTHR22916">
    <property type="entry name" value="GLYCOSYLTRANSFERASE"/>
    <property type="match status" value="1"/>
</dbReference>
<dbReference type="EMBL" id="CAKMTQ010000034">
    <property type="protein sequence ID" value="CAH1535335.1"/>
    <property type="molecule type" value="Genomic_DNA"/>
</dbReference>
<protein>
    <submittedName>
        <fullName evidence="2">Glycosyl transferase</fullName>
    </submittedName>
</protein>
<dbReference type="GO" id="GO:0016758">
    <property type="term" value="F:hexosyltransferase activity"/>
    <property type="evidence" value="ECO:0007669"/>
    <property type="project" value="UniProtKB-ARBA"/>
</dbReference>
<dbReference type="SUPFAM" id="SSF53448">
    <property type="entry name" value="Nucleotide-diphospho-sugar transferases"/>
    <property type="match status" value="1"/>
</dbReference>
<dbReference type="InterPro" id="IPR001173">
    <property type="entry name" value="Glyco_trans_2-like"/>
</dbReference>
<feature type="domain" description="Glycosyltransferase 2-like" evidence="1">
    <location>
        <begin position="4"/>
        <end position="144"/>
    </location>
</feature>
<dbReference type="Gene3D" id="3.90.550.10">
    <property type="entry name" value="Spore Coat Polysaccharide Biosynthesis Protein SpsA, Chain A"/>
    <property type="match status" value="1"/>
</dbReference>
<accession>A0AAU9Q8B7</accession>
<name>A0AAU9Q8B7_9VIBR</name>
<proteinExistence type="predicted"/>
<dbReference type="AlphaFoldDB" id="A0AAU9Q8B7"/>
<evidence type="ECO:0000313" key="2">
    <source>
        <dbReference type="EMBL" id="CAH1535335.1"/>
    </source>
</evidence>
<gene>
    <name evidence="2" type="ORF">THF1D04_40157</name>
</gene>
<dbReference type="Proteomes" id="UP001295420">
    <property type="component" value="Unassembled WGS sequence"/>
</dbReference>
<organism evidence="2 3">
    <name type="scientific">Vibrio owensii</name>
    <dbReference type="NCBI Taxonomy" id="696485"/>
    <lineage>
        <taxon>Bacteria</taxon>
        <taxon>Pseudomonadati</taxon>
        <taxon>Pseudomonadota</taxon>
        <taxon>Gammaproteobacteria</taxon>
        <taxon>Vibrionales</taxon>
        <taxon>Vibrionaceae</taxon>
        <taxon>Vibrio</taxon>
    </lineage>
</organism>
<evidence type="ECO:0000259" key="1">
    <source>
        <dbReference type="Pfam" id="PF00535"/>
    </source>
</evidence>
<dbReference type="RefSeq" id="WP_409579531.1">
    <property type="nucleotide sequence ID" value="NZ_CAKMTP010000009.1"/>
</dbReference>
<sequence length="246" mass="28587">MLVSIIMPVYNGEKTILGAIKSVLAQTYENWELVIVDDCSKDQTHSVVKSIDDERIKFYQLDSNTGSPTSPRNFGLSVCKGQYIAFLDADDLWEPKKLELQVAVLERGYNIVCSNYSVFVDENEDDPLSYRQFPKEFNFRKMLRRNCIGNLTGIYNRDKLGIVLQKNQGHEDYIMWLELVKKGGNVYCVQEPLARYRLSPSSVSSDKLQAAKWQWRIYREELELNALVSSYYFSHYAFNVVKRKLF</sequence>
<dbReference type="InterPro" id="IPR029044">
    <property type="entry name" value="Nucleotide-diphossugar_trans"/>
</dbReference>
<keyword evidence="2" id="KW-0808">Transferase</keyword>
<evidence type="ECO:0000313" key="3">
    <source>
        <dbReference type="Proteomes" id="UP001295420"/>
    </source>
</evidence>
<dbReference type="PANTHER" id="PTHR22916:SF3">
    <property type="entry name" value="UDP-GLCNAC:BETAGAL BETA-1,3-N-ACETYLGLUCOSAMINYLTRANSFERASE-LIKE PROTEIN 1"/>
    <property type="match status" value="1"/>
</dbReference>
<reference evidence="2" key="1">
    <citation type="submission" date="2022-01" db="EMBL/GenBank/DDBJ databases">
        <authorList>
            <person name="Lagorce A."/>
        </authorList>
    </citation>
    <scope>NUCLEOTIDE SEQUENCE</scope>
    <source>
        <strain evidence="2">Th15_F1_D04</strain>
    </source>
</reference>
<comment type="caution">
    <text evidence="2">The sequence shown here is derived from an EMBL/GenBank/DDBJ whole genome shotgun (WGS) entry which is preliminary data.</text>
</comment>
<dbReference type="Pfam" id="PF00535">
    <property type="entry name" value="Glycos_transf_2"/>
    <property type="match status" value="1"/>
</dbReference>